<feature type="region of interest" description="Disordered" evidence="1">
    <location>
        <begin position="297"/>
        <end position="345"/>
    </location>
</feature>
<feature type="region of interest" description="Disordered" evidence="1">
    <location>
        <begin position="1"/>
        <end position="21"/>
    </location>
</feature>
<organism evidence="2 3">
    <name type="scientific">Clonostachys byssicola</name>
    <dbReference type="NCBI Taxonomy" id="160290"/>
    <lineage>
        <taxon>Eukaryota</taxon>
        <taxon>Fungi</taxon>
        <taxon>Dikarya</taxon>
        <taxon>Ascomycota</taxon>
        <taxon>Pezizomycotina</taxon>
        <taxon>Sordariomycetes</taxon>
        <taxon>Hypocreomycetidae</taxon>
        <taxon>Hypocreales</taxon>
        <taxon>Bionectriaceae</taxon>
        <taxon>Clonostachys</taxon>
    </lineage>
</organism>
<evidence type="ECO:0000256" key="1">
    <source>
        <dbReference type="SAM" id="MobiDB-lite"/>
    </source>
</evidence>
<accession>A0A9N9V1A5</accession>
<reference evidence="3" key="1">
    <citation type="submission" date="2019-06" db="EMBL/GenBank/DDBJ databases">
        <authorList>
            <person name="Broberg M."/>
        </authorList>
    </citation>
    <scope>NUCLEOTIDE SEQUENCE [LARGE SCALE GENOMIC DNA]</scope>
</reference>
<evidence type="ECO:0000313" key="3">
    <source>
        <dbReference type="Proteomes" id="UP000754883"/>
    </source>
</evidence>
<sequence length="418" mass="48312">MDSTRRNSMPSTGPWMTSAIPGNHMDVAEARSSIGGSSRSSGSGEVINHFPLGYDFTRAFMSPVYPYLRDAQIVYEQLYHFYHDQSPSNDEVRHWLGDINDIRRRDIFINCFIRHLWQQLGVWNDNWSIPGLSGYQDNIGNWIWRWREGEDQLDLLAADRDQTHRARVRKATRMVFTKSAACKQTCISKNATVAEAEEFLSSRPWFMHGVQVAGKGDTPRASQRVKTTWRIQRRWMPEWDYYNPGWRWDGDETSIANPKFLLNLLTDNEKRALGLQENLTRPLRHWGRYSLPAAQSSRTSDIRYVETPRGRRTSHTSSQRSPKIGHNQEDREVSEGWPGQRPTDDRCQASAVCQRFSEAYFARSYSQLAFSSAADLAQTLVDEDKEEEIREAISPVPPRIRMSIENFKLGLCPDQFIL</sequence>
<keyword evidence="3" id="KW-1185">Reference proteome</keyword>
<name>A0A9N9V1A5_9HYPO</name>
<feature type="compositionally biased region" description="Polar residues" evidence="1">
    <location>
        <begin position="1"/>
        <end position="15"/>
    </location>
</feature>
<gene>
    <name evidence="2" type="ORF">CBYS24578_00011869</name>
</gene>
<dbReference type="OrthoDB" id="5137723at2759"/>
<dbReference type="Proteomes" id="UP000754883">
    <property type="component" value="Unassembled WGS sequence"/>
</dbReference>
<comment type="caution">
    <text evidence="2">The sequence shown here is derived from an EMBL/GenBank/DDBJ whole genome shotgun (WGS) entry which is preliminary data.</text>
</comment>
<reference evidence="2 3" key="2">
    <citation type="submission" date="2021-10" db="EMBL/GenBank/DDBJ databases">
        <authorList>
            <person name="Piombo E."/>
        </authorList>
    </citation>
    <scope>NUCLEOTIDE SEQUENCE [LARGE SCALE GENOMIC DNA]</scope>
</reference>
<feature type="compositionally biased region" description="Basic and acidic residues" evidence="1">
    <location>
        <begin position="300"/>
        <end position="309"/>
    </location>
</feature>
<proteinExistence type="predicted"/>
<dbReference type="AlphaFoldDB" id="A0A9N9V1A5"/>
<protein>
    <submittedName>
        <fullName evidence="2">Uncharacterized protein</fullName>
    </submittedName>
</protein>
<evidence type="ECO:0000313" key="2">
    <source>
        <dbReference type="EMBL" id="CAH0004329.1"/>
    </source>
</evidence>
<dbReference type="EMBL" id="CABFNO020001566">
    <property type="protein sequence ID" value="CAH0004329.1"/>
    <property type="molecule type" value="Genomic_DNA"/>
</dbReference>